<evidence type="ECO:0000259" key="2">
    <source>
        <dbReference type="PROSITE" id="PS51833"/>
    </source>
</evidence>
<gene>
    <name evidence="3" type="ORF">HLB44_23315</name>
</gene>
<evidence type="ECO:0000259" key="1">
    <source>
        <dbReference type="PROSITE" id="PS50011"/>
    </source>
</evidence>
<dbReference type="SUPFAM" id="SSF109604">
    <property type="entry name" value="HD-domain/PDEase-like"/>
    <property type="match status" value="1"/>
</dbReference>
<name>A0ABX2EN70_9BURK</name>
<feature type="domain" description="Protein kinase" evidence="1">
    <location>
        <begin position="23"/>
        <end position="271"/>
    </location>
</feature>
<reference evidence="3 4" key="1">
    <citation type="submission" date="2020-05" db="EMBL/GenBank/DDBJ databases">
        <title>Aquincola sp. isolate from soil.</title>
        <authorList>
            <person name="Han J."/>
            <person name="Kim D.-U."/>
        </authorList>
    </citation>
    <scope>NUCLEOTIDE SEQUENCE [LARGE SCALE GENOMIC DNA]</scope>
    <source>
        <strain evidence="3 4">S2</strain>
    </source>
</reference>
<dbReference type="Gene3D" id="1.10.3210.10">
    <property type="entry name" value="Hypothetical protein af1432"/>
    <property type="match status" value="1"/>
</dbReference>
<feature type="domain" description="HDOD" evidence="2">
    <location>
        <begin position="295"/>
        <end position="503"/>
    </location>
</feature>
<dbReference type="InterPro" id="IPR052340">
    <property type="entry name" value="RNase_Y/CdgJ"/>
</dbReference>
<dbReference type="Pfam" id="PF08668">
    <property type="entry name" value="HDOD"/>
    <property type="match status" value="1"/>
</dbReference>
<dbReference type="Gene3D" id="1.10.510.10">
    <property type="entry name" value="Transferase(Phosphotransferase) domain 1"/>
    <property type="match status" value="1"/>
</dbReference>
<dbReference type="InterPro" id="IPR013976">
    <property type="entry name" value="HDOD"/>
</dbReference>
<sequence>MPASTTAPPSASRSQAVRHFGRFQLLQLVGKSARTMLWQVADPRNGQELVLAMPRNRPTEPEALERWRQAARKASRIDHPSLAHVVEVGEVEQWPYITYDRGNSATLAELLTTKGQPALEIVPRALQALQGLAFAHEAGASHQDLQLSMLLIGESGPCRVMGLGVAMAPLDAGAVPSSLQAHRIAAERDVLAFGIVLHHALSGQPALEQADVAAVIERLPAQGREIVRLPWSTAHPIPEALRAIVNRSTDRQERQRYRNARTLEHALEGWLSTQAGQGGGPLAQLNDRMRANGALPSVPGGAARAARLALMERERTNELAEIVLQDTALAFEMLRMVNSAQVRAAMAAGSGPVLTVRRSIAMLGLDGVRRAALSLRAWPGPLNETQAADFDRLLERVRRAARIAQWLRPAGYDAEVVYLLALLQNLGRLIVHYHFPDEAQQIRRLMQPAPAAKAGEPDEPGMTEEGAAFAVLGTDVESLGAAVARQWGLDDTVMHMIRRVAATSPVRSAETDDEVLRLAACCANEVVDVGGLPAPQQANGLQRVAQRYARVLGISLRDVQLAAQGIAPGSDEDVAGRASQLGGLH</sequence>
<dbReference type="InterPro" id="IPR011009">
    <property type="entry name" value="Kinase-like_dom_sf"/>
</dbReference>
<dbReference type="SMART" id="SM00220">
    <property type="entry name" value="S_TKc"/>
    <property type="match status" value="1"/>
</dbReference>
<dbReference type="EMBL" id="JABRWJ010000007">
    <property type="protein sequence ID" value="NRF69939.1"/>
    <property type="molecule type" value="Genomic_DNA"/>
</dbReference>
<keyword evidence="4" id="KW-1185">Reference proteome</keyword>
<dbReference type="Proteomes" id="UP000737171">
    <property type="component" value="Unassembled WGS sequence"/>
</dbReference>
<dbReference type="RefSeq" id="WP_173127840.1">
    <property type="nucleotide sequence ID" value="NZ_JABRWJ010000007.1"/>
</dbReference>
<dbReference type="PANTHER" id="PTHR33525">
    <property type="match status" value="1"/>
</dbReference>
<dbReference type="SUPFAM" id="SSF56112">
    <property type="entry name" value="Protein kinase-like (PK-like)"/>
    <property type="match status" value="1"/>
</dbReference>
<dbReference type="PANTHER" id="PTHR33525:SF4">
    <property type="entry name" value="CYCLIC DI-GMP PHOSPHODIESTERASE CDGJ"/>
    <property type="match status" value="1"/>
</dbReference>
<dbReference type="PROSITE" id="PS51833">
    <property type="entry name" value="HDOD"/>
    <property type="match status" value="1"/>
</dbReference>
<dbReference type="InterPro" id="IPR000719">
    <property type="entry name" value="Prot_kinase_dom"/>
</dbReference>
<dbReference type="Gene3D" id="3.30.200.20">
    <property type="entry name" value="Phosphorylase Kinase, domain 1"/>
    <property type="match status" value="1"/>
</dbReference>
<evidence type="ECO:0000313" key="4">
    <source>
        <dbReference type="Proteomes" id="UP000737171"/>
    </source>
</evidence>
<comment type="caution">
    <text evidence="3">The sequence shown here is derived from an EMBL/GenBank/DDBJ whole genome shotgun (WGS) entry which is preliminary data.</text>
</comment>
<organism evidence="3 4">
    <name type="scientific">Pseudaquabacterium terrae</name>
    <dbReference type="NCBI Taxonomy" id="2732868"/>
    <lineage>
        <taxon>Bacteria</taxon>
        <taxon>Pseudomonadati</taxon>
        <taxon>Pseudomonadota</taxon>
        <taxon>Betaproteobacteria</taxon>
        <taxon>Burkholderiales</taxon>
        <taxon>Sphaerotilaceae</taxon>
        <taxon>Pseudaquabacterium</taxon>
    </lineage>
</organism>
<proteinExistence type="predicted"/>
<protein>
    <submittedName>
        <fullName evidence="3">HDOD domain-containing protein</fullName>
    </submittedName>
</protein>
<evidence type="ECO:0000313" key="3">
    <source>
        <dbReference type="EMBL" id="NRF69939.1"/>
    </source>
</evidence>
<accession>A0ABX2EN70</accession>
<dbReference type="PROSITE" id="PS50011">
    <property type="entry name" value="PROTEIN_KINASE_DOM"/>
    <property type="match status" value="1"/>
</dbReference>